<evidence type="ECO:0000313" key="1">
    <source>
        <dbReference type="EMBL" id="AFV10341.1"/>
    </source>
</evidence>
<dbReference type="Proteomes" id="UP000000467">
    <property type="component" value="Chromosome"/>
</dbReference>
<sequence length="174" mass="19580">MPGHLEKRSKNSWTILIDTGRDPATGKRKRLYRAFQGTKIESEKEMARIIAEIEKSTYIEKIIWTAKGPPVELEAKKKSTAISCGALIFNGEPSGTRTSDTLIKSSGKHVSSGFSGYLKFTKILLNHGLPAQVSFIQFFNFIQSFLVCDQIVITLVSLKQINQFLNRYSCLFKD</sequence>
<keyword evidence="2" id="KW-1185">Reference proteome</keyword>
<proteinExistence type="predicted"/>
<organism evidence="1 2">
    <name type="scientific">Thermacetogenium phaeum (strain ATCC BAA-254 / DSM 26808 / PB)</name>
    <dbReference type="NCBI Taxonomy" id="1089553"/>
    <lineage>
        <taxon>Bacteria</taxon>
        <taxon>Bacillati</taxon>
        <taxon>Bacillota</taxon>
        <taxon>Clostridia</taxon>
        <taxon>Thermoanaerobacterales</taxon>
        <taxon>Thermoanaerobacteraceae</taxon>
        <taxon>Thermacetogenium</taxon>
    </lineage>
</organism>
<dbReference type="HOGENOM" id="CLU_1539312_0_0_9"/>
<name>K4LBS9_THEPS</name>
<reference evidence="1 2" key="1">
    <citation type="journal article" date="2012" name="BMC Genomics">
        <title>Genome-guided analysis of physiological and morphological traits of the fermentative acetate oxidizer Thermacetogenium phaeum.</title>
        <authorList>
            <person name="Oehler D."/>
            <person name="Poehlein A."/>
            <person name="Leimbach A."/>
            <person name="Muller N."/>
            <person name="Daniel R."/>
            <person name="Gottschalk G."/>
            <person name="Schink B."/>
        </authorList>
    </citation>
    <scope>NUCLEOTIDE SEQUENCE [LARGE SCALE GENOMIC DNA]</scope>
    <source>
        <strain evidence="2">ATCC BAA-254 / DSM 26808 / PB</strain>
    </source>
</reference>
<dbReference type="eggNOG" id="COG0582">
    <property type="taxonomic scope" value="Bacteria"/>
</dbReference>
<dbReference type="AlphaFoldDB" id="K4LBS9"/>
<dbReference type="STRING" id="1089553.Tph_c00930"/>
<protein>
    <submittedName>
        <fullName evidence="1">Uncharacterized protein</fullName>
    </submittedName>
</protein>
<evidence type="ECO:0000313" key="2">
    <source>
        <dbReference type="Proteomes" id="UP000000467"/>
    </source>
</evidence>
<dbReference type="KEGG" id="tpz:Tph_c00930"/>
<dbReference type="RefSeq" id="WP_015049261.1">
    <property type="nucleotide sequence ID" value="NZ_KI912609.1"/>
</dbReference>
<gene>
    <name evidence="1" type="ordered locus">Tph_c00930</name>
</gene>
<dbReference type="EMBL" id="CP003732">
    <property type="protein sequence ID" value="AFV10341.1"/>
    <property type="molecule type" value="Genomic_DNA"/>
</dbReference>
<accession>K4LBS9</accession>